<evidence type="ECO:0000313" key="3">
    <source>
        <dbReference type="WBParaSite" id="HPBE_0000856401-mRNA-1"/>
    </source>
</evidence>
<reference evidence="3" key="2">
    <citation type="submission" date="2019-09" db="UniProtKB">
        <authorList>
            <consortium name="WormBaseParasite"/>
        </authorList>
    </citation>
    <scope>IDENTIFICATION</scope>
</reference>
<dbReference type="Proteomes" id="UP000050761">
    <property type="component" value="Unassembled WGS sequence"/>
</dbReference>
<reference evidence="1 2" key="1">
    <citation type="submission" date="2018-11" db="EMBL/GenBank/DDBJ databases">
        <authorList>
            <consortium name="Pathogen Informatics"/>
        </authorList>
    </citation>
    <scope>NUCLEOTIDE SEQUENCE [LARGE SCALE GENOMIC DNA]</scope>
</reference>
<proteinExistence type="predicted"/>
<evidence type="ECO:0000313" key="1">
    <source>
        <dbReference type="EMBL" id="VDO76890.1"/>
    </source>
</evidence>
<organism evidence="2 3">
    <name type="scientific">Heligmosomoides polygyrus</name>
    <name type="common">Parasitic roundworm</name>
    <dbReference type="NCBI Taxonomy" id="6339"/>
    <lineage>
        <taxon>Eukaryota</taxon>
        <taxon>Metazoa</taxon>
        <taxon>Ecdysozoa</taxon>
        <taxon>Nematoda</taxon>
        <taxon>Chromadorea</taxon>
        <taxon>Rhabditida</taxon>
        <taxon>Rhabditina</taxon>
        <taxon>Rhabditomorpha</taxon>
        <taxon>Strongyloidea</taxon>
        <taxon>Heligmosomidae</taxon>
        <taxon>Heligmosomoides</taxon>
    </lineage>
</organism>
<sequence>MAARTVLQKHDRDPRSCLPSFASTPTTVQLFPSRSIAAIHRCHPWCIDSTDSTSLGRPHVCPAGLQVALALGITFSLRAAQWRWPTPTRTPDTSLPMTLAFHDEFQKNWVLTDVRVLPTPSEVPEFLQFLMKHLFAK</sequence>
<protein>
    <submittedName>
        <fullName evidence="1 3">Uncharacterized protein</fullName>
    </submittedName>
</protein>
<evidence type="ECO:0000313" key="2">
    <source>
        <dbReference type="Proteomes" id="UP000050761"/>
    </source>
</evidence>
<accession>A0A183FMF3</accession>
<accession>A0A3P7XQ69</accession>
<gene>
    <name evidence="1" type="ORF">HPBE_LOCUS8565</name>
</gene>
<name>A0A183FMF3_HELPZ</name>
<keyword evidence="2" id="KW-1185">Reference proteome</keyword>
<dbReference type="EMBL" id="UZAH01026189">
    <property type="protein sequence ID" value="VDO76890.1"/>
    <property type="molecule type" value="Genomic_DNA"/>
</dbReference>
<dbReference type="WBParaSite" id="HPBE_0000856401-mRNA-1">
    <property type="protein sequence ID" value="HPBE_0000856401-mRNA-1"/>
    <property type="gene ID" value="HPBE_0000856401"/>
</dbReference>
<dbReference type="AlphaFoldDB" id="A0A183FMF3"/>